<dbReference type="Pfam" id="PF02984">
    <property type="entry name" value="Cyclin_C"/>
    <property type="match status" value="1"/>
</dbReference>
<dbReference type="FunFam" id="1.10.472.10:FF:000060">
    <property type="entry name" value="D6-type cyclin"/>
    <property type="match status" value="1"/>
</dbReference>
<protein>
    <submittedName>
        <fullName evidence="8">Cyclin-D3-1</fullName>
    </submittedName>
</protein>
<name>A0AAV6P7J6_9ROSI</name>
<feature type="domain" description="Cyclin C-terminal" evidence="7">
    <location>
        <begin position="204"/>
        <end position="327"/>
    </location>
</feature>
<dbReference type="InterPro" id="IPR004367">
    <property type="entry name" value="Cyclin_C-dom"/>
</dbReference>
<reference evidence="8 9" key="1">
    <citation type="journal article" date="2021" name="Hortic Res">
        <title>The domestication of Cucurbita argyrosperma as revealed by the genome of its wild relative.</title>
        <authorList>
            <person name="Barrera-Redondo J."/>
            <person name="Sanchez-de la Vega G."/>
            <person name="Aguirre-Liguori J.A."/>
            <person name="Castellanos-Morales G."/>
            <person name="Gutierrez-Guerrero Y.T."/>
            <person name="Aguirre-Dugua X."/>
            <person name="Aguirre-Planter E."/>
            <person name="Tenaillon M.I."/>
            <person name="Lira-Saade R."/>
            <person name="Eguiarte L.E."/>
        </authorList>
    </citation>
    <scope>NUCLEOTIDE SEQUENCE [LARGE SCALE GENOMIC DNA]</scope>
    <source>
        <strain evidence="8">JBR-2021</strain>
    </source>
</reference>
<dbReference type="PROSITE" id="PS00292">
    <property type="entry name" value="CYCLINS"/>
    <property type="match status" value="1"/>
</dbReference>
<evidence type="ECO:0000256" key="3">
    <source>
        <dbReference type="ARBA" id="ARBA00023127"/>
    </source>
</evidence>
<proteinExistence type="inferred from homology"/>
<feature type="domain" description="Cyclin-like" evidence="6">
    <location>
        <begin position="107"/>
        <end position="195"/>
    </location>
</feature>
<keyword evidence="2" id="KW-0132">Cell division</keyword>
<organism evidence="8 9">
    <name type="scientific">Cucurbita argyrosperma subsp. sororia</name>
    <dbReference type="NCBI Taxonomy" id="37648"/>
    <lineage>
        <taxon>Eukaryota</taxon>
        <taxon>Viridiplantae</taxon>
        <taxon>Streptophyta</taxon>
        <taxon>Embryophyta</taxon>
        <taxon>Tracheophyta</taxon>
        <taxon>Spermatophyta</taxon>
        <taxon>Magnoliopsida</taxon>
        <taxon>eudicotyledons</taxon>
        <taxon>Gunneridae</taxon>
        <taxon>Pentapetalae</taxon>
        <taxon>rosids</taxon>
        <taxon>fabids</taxon>
        <taxon>Cucurbitales</taxon>
        <taxon>Cucurbitaceae</taxon>
        <taxon>Cucurbiteae</taxon>
        <taxon>Cucurbita</taxon>
    </lineage>
</organism>
<evidence type="ECO:0000313" key="9">
    <source>
        <dbReference type="Proteomes" id="UP000685013"/>
    </source>
</evidence>
<evidence type="ECO:0000256" key="5">
    <source>
        <dbReference type="RuleBase" id="RU000383"/>
    </source>
</evidence>
<comment type="similarity">
    <text evidence="1">Belongs to the cyclin family. Cyclin D subfamily.</text>
</comment>
<evidence type="ECO:0000256" key="1">
    <source>
        <dbReference type="ARBA" id="ARBA00009065"/>
    </source>
</evidence>
<gene>
    <name evidence="8" type="primary">CYCD3-1</name>
    <name evidence="8" type="ORF">SDJN03_01790</name>
</gene>
<evidence type="ECO:0000313" key="8">
    <source>
        <dbReference type="EMBL" id="KAG6608448.1"/>
    </source>
</evidence>
<sequence>MRHYTMARRHCYPISILHSSSSGHQDASFLLDSPFCLEEEIGDGLIQPKDQTFLINVCVNSPNSVFLSEREDEELVSLFSKENKNEFLHNTLSHNPSLAAARSKAVAWILKVNAHYSFTALTAVLAVDYVDRFLSSPHFQIDKPWMAHLTAIACLSLAAKVEETRVPLLLDLQVEENEYYFEAKTIKKMEILVLSTLVWRMNPVNPLSFLDYIVRRLGFRDKLCSEFLCRCERLLLSVILDSRFVCFLPSVIASAIIFQVINNIEPNAAAKCHDQLLGILQIDKDKVEDCSRFILEASSKERHRKDCPALDPHPSRESHNSTTQLNPQVFYSHHNQKKTTAQGPHLAPRSVFTASASQSPGKKWVCRILTHGFFFFDIRSLTFTLPSARTQRRIGGLDNQCASAGSRCCCSVWTALLVWAQPMALTTEQWAEMREMGGHPLAIFKTFLQQRCVHMICNDK</sequence>
<comment type="caution">
    <text evidence="8">The sequence shown here is derived from an EMBL/GenBank/DDBJ whole genome shotgun (WGS) entry which is preliminary data.</text>
</comment>
<dbReference type="Proteomes" id="UP000685013">
    <property type="component" value="Chromosome 1"/>
</dbReference>
<dbReference type="PANTHER" id="PTHR10177">
    <property type="entry name" value="CYCLINS"/>
    <property type="match status" value="1"/>
</dbReference>
<dbReference type="InterPro" id="IPR048258">
    <property type="entry name" value="Cyclins_cyclin-box"/>
</dbReference>
<evidence type="ECO:0000259" key="6">
    <source>
        <dbReference type="SMART" id="SM00385"/>
    </source>
</evidence>
<dbReference type="InterPro" id="IPR013763">
    <property type="entry name" value="Cyclin-like_dom"/>
</dbReference>
<dbReference type="CDD" id="cd20543">
    <property type="entry name" value="CYCLIN_AtCycD-like_rpt1"/>
    <property type="match status" value="1"/>
</dbReference>
<dbReference type="GO" id="GO:0051301">
    <property type="term" value="P:cell division"/>
    <property type="evidence" value="ECO:0007669"/>
    <property type="project" value="UniProtKB-KW"/>
</dbReference>
<accession>A0AAV6P7J6</accession>
<keyword evidence="3 5" id="KW-0195">Cyclin</keyword>
<keyword evidence="9" id="KW-1185">Reference proteome</keyword>
<evidence type="ECO:0000256" key="2">
    <source>
        <dbReference type="ARBA" id="ARBA00022618"/>
    </source>
</evidence>
<dbReference type="Pfam" id="PF00134">
    <property type="entry name" value="Cyclin_N"/>
    <property type="match status" value="1"/>
</dbReference>
<dbReference type="InterPro" id="IPR039361">
    <property type="entry name" value="Cyclin"/>
</dbReference>
<dbReference type="AlphaFoldDB" id="A0AAV6P7J6"/>
<dbReference type="SMART" id="SM01332">
    <property type="entry name" value="Cyclin_C"/>
    <property type="match status" value="1"/>
</dbReference>
<keyword evidence="4" id="KW-0131">Cell cycle</keyword>
<dbReference type="CDD" id="cd20544">
    <property type="entry name" value="CYCLIN_AtCycD-like_rpt2"/>
    <property type="match status" value="1"/>
</dbReference>
<evidence type="ECO:0000259" key="7">
    <source>
        <dbReference type="SMART" id="SM01332"/>
    </source>
</evidence>
<dbReference type="EMBL" id="JAGKQH010000001">
    <property type="protein sequence ID" value="KAG6608448.1"/>
    <property type="molecule type" value="Genomic_DNA"/>
</dbReference>
<feature type="non-terminal residue" evidence="8">
    <location>
        <position position="1"/>
    </location>
</feature>
<dbReference type="SMART" id="SM00385">
    <property type="entry name" value="CYCLIN"/>
    <property type="match status" value="1"/>
</dbReference>
<dbReference type="InterPro" id="IPR006671">
    <property type="entry name" value="Cyclin_N"/>
</dbReference>
<evidence type="ECO:0000256" key="4">
    <source>
        <dbReference type="ARBA" id="ARBA00023306"/>
    </source>
</evidence>